<feature type="transmembrane region" description="Helical" evidence="6">
    <location>
        <begin position="81"/>
        <end position="100"/>
    </location>
</feature>
<feature type="transmembrane region" description="Helical" evidence="6">
    <location>
        <begin position="504"/>
        <end position="522"/>
    </location>
</feature>
<proteinExistence type="predicted"/>
<protein>
    <recommendedName>
        <fullName evidence="9">Integral membrane protein</fullName>
    </recommendedName>
</protein>
<organism evidence="7 8">
    <name type="scientific">Intrasporangium oryzae NRRL B-24470</name>
    <dbReference type="NCBI Taxonomy" id="1386089"/>
    <lineage>
        <taxon>Bacteria</taxon>
        <taxon>Bacillati</taxon>
        <taxon>Actinomycetota</taxon>
        <taxon>Actinomycetes</taxon>
        <taxon>Micrococcales</taxon>
        <taxon>Intrasporangiaceae</taxon>
        <taxon>Intrasporangium</taxon>
    </lineage>
</organism>
<dbReference type="Proteomes" id="UP000019489">
    <property type="component" value="Unassembled WGS sequence"/>
</dbReference>
<evidence type="ECO:0000256" key="1">
    <source>
        <dbReference type="ARBA" id="ARBA00004651"/>
    </source>
</evidence>
<keyword evidence="5 6" id="KW-0472">Membrane</keyword>
<feature type="transmembrane region" description="Helical" evidence="6">
    <location>
        <begin position="640"/>
        <end position="662"/>
    </location>
</feature>
<dbReference type="eggNOG" id="COG0392">
    <property type="taxonomic scope" value="Bacteria"/>
</dbReference>
<evidence type="ECO:0000313" key="8">
    <source>
        <dbReference type="Proteomes" id="UP000019489"/>
    </source>
</evidence>
<evidence type="ECO:0000256" key="6">
    <source>
        <dbReference type="SAM" id="Phobius"/>
    </source>
</evidence>
<keyword evidence="2" id="KW-1003">Cell membrane</keyword>
<evidence type="ECO:0008006" key="9">
    <source>
        <dbReference type="Google" id="ProtNLM"/>
    </source>
</evidence>
<name>W9G9V6_9MICO</name>
<feature type="transmembrane region" description="Helical" evidence="6">
    <location>
        <begin position="54"/>
        <end position="75"/>
    </location>
</feature>
<keyword evidence="8" id="KW-1185">Reference proteome</keyword>
<dbReference type="PANTHER" id="PTHR39087:SF2">
    <property type="entry name" value="UPF0104 MEMBRANE PROTEIN MJ1595"/>
    <property type="match status" value="1"/>
</dbReference>
<accession>W9G9V6</accession>
<feature type="transmembrane region" description="Helical" evidence="6">
    <location>
        <begin position="582"/>
        <end position="604"/>
    </location>
</feature>
<dbReference type="PANTHER" id="PTHR39087">
    <property type="entry name" value="UPF0104 MEMBRANE PROTEIN MJ1595"/>
    <property type="match status" value="1"/>
</dbReference>
<dbReference type="Pfam" id="PF03706">
    <property type="entry name" value="LPG_synthase_TM"/>
    <property type="match status" value="1"/>
</dbReference>
<evidence type="ECO:0000256" key="2">
    <source>
        <dbReference type="ARBA" id="ARBA00022475"/>
    </source>
</evidence>
<keyword evidence="4 6" id="KW-1133">Transmembrane helix</keyword>
<evidence type="ECO:0000256" key="4">
    <source>
        <dbReference type="ARBA" id="ARBA00022989"/>
    </source>
</evidence>
<feature type="transmembrane region" description="Helical" evidence="6">
    <location>
        <begin position="452"/>
        <end position="472"/>
    </location>
</feature>
<dbReference type="InterPro" id="IPR022791">
    <property type="entry name" value="L-PG_synthase/AglD"/>
</dbReference>
<sequence>MGAALTWWAIGDLGGSGWSLSGVWVGTLLAATLLLTLTGTGVALVVLAIRQGRWLLGLSAGLGAVAAALVVIGTASDADTMAAIGWMTGIAATAALWPAGLGPLHRALALGELTAAVYLLLFTTIPVPSLIVTAAIGYATGCAWRLVVGRDIPTVTPDEAAALARELGVAVTGAKHARSPRNGMAERFHAQSDSGSVEIWVYQRSTVDAQVLSRLLRFLWYRSSRMPVPLTRLQNLEHHLAVTMRASEVGASSATIVAAGLAGSAEDAVVVTTLDPGRTLVDLVGDEVDDPLLDDLWRLLVRFGLAGVSHGAITADSVATDGVSWTLRNLPGGSVVSTARDLAADRAACLVVSAQVVGADRAVASCRRVLDDEQLGEVLSMVQPAALPSGARPGRKSSLLKDLRQRLTSALDIESAELAEVRRIKASSVLMAAGTLLGLWLLIGQFSGFEDLWQTVLSASWGWIVGAFIVGVTPNFTQAIAMSGAVAAMLRIRPLVLLRLADGFFGLVGGTVAITAASVRYFQKEGLGASVAVSSGVLCSLAGFAVQIVLSLIAALFAWGSFSLENLQASSGGTAGTSGGNGTLLWVLLGALVLAGVVAGLLALRPRFRRQVVDKAKPQYEVVRDNLRDIASRPNKLQRLFGANLCSQILFAWSLGLCLHAYGASVSVWVLILVNTAASLLGGLAPIPGGMGVMEGAIITGLMAAGVPQEQAVPATFAYRLITAYLPPVWGYPAIFWLRKNDYL</sequence>
<feature type="transmembrane region" description="Helical" evidence="6">
    <location>
        <begin position="429"/>
        <end position="446"/>
    </location>
</feature>
<dbReference type="NCBIfam" id="TIGR00374">
    <property type="entry name" value="flippase-like domain"/>
    <property type="match status" value="1"/>
</dbReference>
<comment type="subcellular location">
    <subcellularLocation>
        <location evidence="1">Cell membrane</location>
        <topology evidence="1">Multi-pass membrane protein</topology>
    </subcellularLocation>
</comment>
<dbReference type="STRING" id="1386089.N865_09755"/>
<comment type="caution">
    <text evidence="7">The sequence shown here is derived from an EMBL/GenBank/DDBJ whole genome shotgun (WGS) entry which is preliminary data.</text>
</comment>
<keyword evidence="3 6" id="KW-0812">Transmembrane</keyword>
<gene>
    <name evidence="7" type="ORF">N865_09755</name>
</gene>
<feature type="transmembrane region" description="Helical" evidence="6">
    <location>
        <begin position="23"/>
        <end position="47"/>
    </location>
</feature>
<dbReference type="AlphaFoldDB" id="W9G9V6"/>
<evidence type="ECO:0000256" key="5">
    <source>
        <dbReference type="ARBA" id="ARBA00023136"/>
    </source>
</evidence>
<dbReference type="GO" id="GO:0005886">
    <property type="term" value="C:plasma membrane"/>
    <property type="evidence" value="ECO:0007669"/>
    <property type="project" value="UniProtKB-SubCell"/>
</dbReference>
<evidence type="ECO:0000313" key="7">
    <source>
        <dbReference type="EMBL" id="EWT01603.1"/>
    </source>
</evidence>
<dbReference type="EMBL" id="AWSA01000020">
    <property type="protein sequence ID" value="EWT01603.1"/>
    <property type="molecule type" value="Genomic_DNA"/>
</dbReference>
<reference evidence="7 8" key="1">
    <citation type="submission" date="2013-08" db="EMBL/GenBank/DDBJ databases">
        <title>Intrasporangium oryzae NRRL B-24470.</title>
        <authorList>
            <person name="Liu H."/>
            <person name="Wang G."/>
        </authorList>
    </citation>
    <scope>NUCLEOTIDE SEQUENCE [LARGE SCALE GENOMIC DNA]</scope>
    <source>
        <strain evidence="7 8">NRRL B-24470</strain>
    </source>
</reference>
<evidence type="ECO:0000256" key="3">
    <source>
        <dbReference type="ARBA" id="ARBA00022692"/>
    </source>
</evidence>
<feature type="transmembrane region" description="Helical" evidence="6">
    <location>
        <begin position="529"/>
        <end position="562"/>
    </location>
</feature>